<dbReference type="GO" id="GO:0003735">
    <property type="term" value="F:structural constituent of ribosome"/>
    <property type="evidence" value="ECO:0007669"/>
    <property type="project" value="InterPro"/>
</dbReference>
<dbReference type="Pfam" id="PF01632">
    <property type="entry name" value="Ribosomal_L35p"/>
    <property type="match status" value="1"/>
</dbReference>
<dbReference type="SUPFAM" id="SSF143034">
    <property type="entry name" value="L35p-like"/>
    <property type="match status" value="1"/>
</dbReference>
<dbReference type="EMBL" id="FMSP01000003">
    <property type="protein sequence ID" value="SCV68258.1"/>
    <property type="molecule type" value="Genomic_DNA"/>
</dbReference>
<dbReference type="AlphaFoldDB" id="A0A238FAU6"/>
<evidence type="ECO:0000256" key="3">
    <source>
        <dbReference type="ARBA" id="ARBA00023274"/>
    </source>
</evidence>
<name>A0A238FAU6_9BASI</name>
<proteinExistence type="inferred from homology"/>
<evidence type="ECO:0000256" key="2">
    <source>
        <dbReference type="ARBA" id="ARBA00022980"/>
    </source>
</evidence>
<gene>
    <name evidence="5" type="ORF">BQ2448_379</name>
</gene>
<keyword evidence="2" id="KW-0689">Ribosomal protein</keyword>
<dbReference type="InterPro" id="IPR037229">
    <property type="entry name" value="Ribosomal_bL35_sf"/>
</dbReference>
<accession>A0A238FAU6</accession>
<dbReference type="PANTHER" id="PTHR33343">
    <property type="entry name" value="54S RIBOSOMAL PROTEIN BL35M"/>
    <property type="match status" value="1"/>
</dbReference>
<dbReference type="GO" id="GO:0015934">
    <property type="term" value="C:large ribosomal subunit"/>
    <property type="evidence" value="ECO:0007669"/>
    <property type="project" value="TreeGrafter"/>
</dbReference>
<dbReference type="Proteomes" id="UP000198372">
    <property type="component" value="Unassembled WGS sequence"/>
</dbReference>
<feature type="region of interest" description="Disordered" evidence="4">
    <location>
        <begin position="42"/>
        <end position="67"/>
    </location>
</feature>
<dbReference type="InterPro" id="IPR001706">
    <property type="entry name" value="Ribosomal_bL35"/>
</dbReference>
<dbReference type="PANTHER" id="PTHR33343:SF1">
    <property type="entry name" value="LARGE RIBOSOMAL SUBUNIT PROTEIN BL35M"/>
    <property type="match status" value="1"/>
</dbReference>
<organism evidence="5 6">
    <name type="scientific">Microbotryum intermedium</name>
    <dbReference type="NCBI Taxonomy" id="269621"/>
    <lineage>
        <taxon>Eukaryota</taxon>
        <taxon>Fungi</taxon>
        <taxon>Dikarya</taxon>
        <taxon>Basidiomycota</taxon>
        <taxon>Pucciniomycotina</taxon>
        <taxon>Microbotryomycetes</taxon>
        <taxon>Microbotryales</taxon>
        <taxon>Microbotryaceae</taxon>
        <taxon>Microbotryum</taxon>
    </lineage>
</organism>
<evidence type="ECO:0000256" key="1">
    <source>
        <dbReference type="ARBA" id="ARBA00006598"/>
    </source>
</evidence>
<sequence length="140" mass="15390">MASLLRNLFSLPNRTLFTSTSPATSNATTPWRCTSSSWFPSSITLSSSSSSTSSPSLSWLSSRPFSSTRVAEGLVRKPTKIKLKTHKGAAKRWFAIANGNFKRSQAGKSVLSPTRLNRLGKPAFARPIEKKKLKRLMPYA</sequence>
<dbReference type="GO" id="GO:0006412">
    <property type="term" value="P:translation"/>
    <property type="evidence" value="ECO:0007669"/>
    <property type="project" value="InterPro"/>
</dbReference>
<dbReference type="OrthoDB" id="162638at2759"/>
<evidence type="ECO:0000313" key="6">
    <source>
        <dbReference type="Proteomes" id="UP000198372"/>
    </source>
</evidence>
<evidence type="ECO:0000313" key="5">
    <source>
        <dbReference type="EMBL" id="SCV68258.1"/>
    </source>
</evidence>
<evidence type="ECO:0000256" key="4">
    <source>
        <dbReference type="SAM" id="MobiDB-lite"/>
    </source>
</evidence>
<comment type="similarity">
    <text evidence="1">Belongs to the bacterial ribosomal protein bL35 family.</text>
</comment>
<keyword evidence="3" id="KW-0687">Ribonucleoprotein</keyword>
<dbReference type="InterPro" id="IPR021137">
    <property type="entry name" value="Ribosomal_bL35-like"/>
</dbReference>
<dbReference type="Gene3D" id="4.10.410.60">
    <property type="match status" value="1"/>
</dbReference>
<dbReference type="STRING" id="269621.A0A238FAU6"/>
<protein>
    <submittedName>
        <fullName evidence="5">BQ2448_379 protein</fullName>
    </submittedName>
</protein>
<reference evidence="6" key="1">
    <citation type="submission" date="2016-09" db="EMBL/GenBank/DDBJ databases">
        <authorList>
            <person name="Jeantristanb JTB J.-T."/>
            <person name="Ricardo R."/>
        </authorList>
    </citation>
    <scope>NUCLEOTIDE SEQUENCE [LARGE SCALE GENOMIC DNA]</scope>
</reference>
<keyword evidence="6" id="KW-1185">Reference proteome</keyword>